<dbReference type="Pfam" id="PF08031">
    <property type="entry name" value="BBE"/>
    <property type="match status" value="1"/>
</dbReference>
<organism evidence="7 8">
    <name type="scientific">Pyrenophora tritici-repentis (strain Pt-1C-BFP)</name>
    <name type="common">Wheat tan spot fungus</name>
    <name type="synonym">Drechslera tritici-repentis</name>
    <dbReference type="NCBI Taxonomy" id="426418"/>
    <lineage>
        <taxon>Eukaryota</taxon>
        <taxon>Fungi</taxon>
        <taxon>Dikarya</taxon>
        <taxon>Ascomycota</taxon>
        <taxon>Pezizomycotina</taxon>
        <taxon>Dothideomycetes</taxon>
        <taxon>Pleosporomycetidae</taxon>
        <taxon>Pleosporales</taxon>
        <taxon>Pleosporineae</taxon>
        <taxon>Pleosporaceae</taxon>
        <taxon>Pyrenophora</taxon>
    </lineage>
</organism>
<dbReference type="SUPFAM" id="SSF56176">
    <property type="entry name" value="FAD-binding/transporter-associated domain-like"/>
    <property type="match status" value="1"/>
</dbReference>
<dbReference type="PANTHER" id="PTHR42973">
    <property type="entry name" value="BINDING OXIDOREDUCTASE, PUTATIVE (AFU_ORTHOLOGUE AFUA_1G17690)-RELATED"/>
    <property type="match status" value="1"/>
</dbReference>
<dbReference type="Proteomes" id="UP000001471">
    <property type="component" value="Unassembled WGS sequence"/>
</dbReference>
<accession>B2W2N7</accession>
<name>B2W2N7_PYRTR</name>
<sequence length="345" mass="37042">MTIVGAADPSVGLGGFLTGGGHSPLGSLHGMAVDNILELSLVTPTGDIITASPCRNSDIFWAVRGGGGATFGVLVNATLRAYPVPTIALARFEFNSSLVEATSNSNNAFYAAAASVIADMPTLYSKGLAGYFSLMPISTPNDSLPQMNFAFLIYLLNGPLGQLQGALDPIMSRLNTTPELTTSITTQYVPNYLGFQSSFFVADKVGNNRLTFSSQMLQGTCVSGEGVRNKSSDDSALNPVWRRTVVEMMSGIPYPLGADASKRDNTMTQADMLSTALSEQAPNMGTYSNEAWIHQADFRKAFWGEHYARLLAIKRRIDPKGVFWCQWCVGAEDWMLSDDGALCKA</sequence>
<proteinExistence type="inferred from homology"/>
<comment type="cofactor">
    <cofactor evidence="1">
        <name>FAD</name>
        <dbReference type="ChEBI" id="CHEBI:57692"/>
    </cofactor>
</comment>
<evidence type="ECO:0000256" key="2">
    <source>
        <dbReference type="ARBA" id="ARBA00005466"/>
    </source>
</evidence>
<dbReference type="EMBL" id="DS231617">
    <property type="protein sequence ID" value="EDU46523.1"/>
    <property type="molecule type" value="Genomic_DNA"/>
</dbReference>
<dbReference type="PANTHER" id="PTHR42973:SF39">
    <property type="entry name" value="FAD-BINDING PCMH-TYPE DOMAIN-CONTAINING PROTEIN"/>
    <property type="match status" value="1"/>
</dbReference>
<dbReference type="InterPro" id="IPR050416">
    <property type="entry name" value="FAD-linked_Oxidoreductase"/>
</dbReference>
<dbReference type="OMA" id="SHINSTW"/>
<comment type="similarity">
    <text evidence="2">Belongs to the oxygen-dependent FAD-linked oxidoreductase family.</text>
</comment>
<dbReference type="Gene3D" id="3.40.462.20">
    <property type="match status" value="1"/>
</dbReference>
<dbReference type="Pfam" id="PF01565">
    <property type="entry name" value="FAD_binding_4"/>
    <property type="match status" value="1"/>
</dbReference>
<dbReference type="HOGENOM" id="CLU_018354_4_0_1"/>
<dbReference type="AlphaFoldDB" id="B2W2N7"/>
<feature type="domain" description="FAD-binding PCMH-type" evidence="6">
    <location>
        <begin position="1"/>
        <end position="84"/>
    </location>
</feature>
<evidence type="ECO:0000256" key="4">
    <source>
        <dbReference type="ARBA" id="ARBA00022827"/>
    </source>
</evidence>
<keyword evidence="4" id="KW-0274">FAD</keyword>
<dbReference type="InterPro" id="IPR016166">
    <property type="entry name" value="FAD-bd_PCMH"/>
</dbReference>
<dbReference type="InterPro" id="IPR036318">
    <property type="entry name" value="FAD-bd_PCMH-like_sf"/>
</dbReference>
<gene>
    <name evidence="7" type="ORF">PTRG_03685</name>
</gene>
<dbReference type="InParanoid" id="B2W2N7"/>
<evidence type="ECO:0000256" key="5">
    <source>
        <dbReference type="ARBA" id="ARBA00023002"/>
    </source>
</evidence>
<reference evidence="8" key="1">
    <citation type="journal article" date="2013" name="G3 (Bethesda)">
        <title>Comparative genomics of a plant-pathogenic fungus, Pyrenophora tritici-repentis, reveals transduplication and the impact of repeat elements on pathogenicity and population divergence.</title>
        <authorList>
            <person name="Manning V.A."/>
            <person name="Pandelova I."/>
            <person name="Dhillon B."/>
            <person name="Wilhelm L.J."/>
            <person name="Goodwin S.B."/>
            <person name="Berlin A.M."/>
            <person name="Figueroa M."/>
            <person name="Freitag M."/>
            <person name="Hane J.K."/>
            <person name="Henrissat B."/>
            <person name="Holman W.H."/>
            <person name="Kodira C.D."/>
            <person name="Martin J."/>
            <person name="Oliver R.P."/>
            <person name="Robbertse B."/>
            <person name="Schackwitz W."/>
            <person name="Schwartz D.C."/>
            <person name="Spatafora J.W."/>
            <person name="Turgeon B.G."/>
            <person name="Yandava C."/>
            <person name="Young S."/>
            <person name="Zhou S."/>
            <person name="Zeng Q."/>
            <person name="Grigoriev I.V."/>
            <person name="Ma L.-J."/>
            <person name="Ciuffetti L.M."/>
        </authorList>
    </citation>
    <scope>NUCLEOTIDE SEQUENCE [LARGE SCALE GENOMIC DNA]</scope>
    <source>
        <strain evidence="8">Pt-1C-BFP</strain>
    </source>
</reference>
<dbReference type="STRING" id="426418.B2W2N7"/>
<evidence type="ECO:0000313" key="8">
    <source>
        <dbReference type="Proteomes" id="UP000001471"/>
    </source>
</evidence>
<evidence type="ECO:0000313" key="7">
    <source>
        <dbReference type="EMBL" id="EDU46523.1"/>
    </source>
</evidence>
<keyword evidence="5" id="KW-0560">Oxidoreductase</keyword>
<evidence type="ECO:0000256" key="1">
    <source>
        <dbReference type="ARBA" id="ARBA00001974"/>
    </source>
</evidence>
<dbReference type="PROSITE" id="PS51387">
    <property type="entry name" value="FAD_PCMH"/>
    <property type="match status" value="1"/>
</dbReference>
<dbReference type="InterPro" id="IPR016169">
    <property type="entry name" value="FAD-bd_PCMH_sub2"/>
</dbReference>
<dbReference type="Gene3D" id="3.30.465.10">
    <property type="match status" value="2"/>
</dbReference>
<evidence type="ECO:0000259" key="6">
    <source>
        <dbReference type="PROSITE" id="PS51387"/>
    </source>
</evidence>
<protein>
    <submittedName>
        <fullName evidence="7">Isoamyl alcohol oxidase</fullName>
    </submittedName>
</protein>
<dbReference type="GO" id="GO:0071949">
    <property type="term" value="F:FAD binding"/>
    <property type="evidence" value="ECO:0007669"/>
    <property type="project" value="InterPro"/>
</dbReference>
<dbReference type="eggNOG" id="ENOG502S43K">
    <property type="taxonomic scope" value="Eukaryota"/>
</dbReference>
<evidence type="ECO:0000256" key="3">
    <source>
        <dbReference type="ARBA" id="ARBA00022630"/>
    </source>
</evidence>
<keyword evidence="3" id="KW-0285">Flavoprotein</keyword>
<dbReference type="GO" id="GO:0016491">
    <property type="term" value="F:oxidoreductase activity"/>
    <property type="evidence" value="ECO:0007669"/>
    <property type="project" value="UniProtKB-KW"/>
</dbReference>
<dbReference type="InterPro" id="IPR012951">
    <property type="entry name" value="BBE"/>
</dbReference>
<dbReference type="InterPro" id="IPR006094">
    <property type="entry name" value="Oxid_FAD_bind_N"/>
</dbReference>